<reference evidence="2" key="2">
    <citation type="submission" date="2015-01" db="EMBL/GenBank/DDBJ databases">
        <title>Evolutionary Origins and Diversification of the Mycorrhizal Mutualists.</title>
        <authorList>
            <consortium name="DOE Joint Genome Institute"/>
            <consortium name="Mycorrhizal Genomics Consortium"/>
            <person name="Kohler A."/>
            <person name="Kuo A."/>
            <person name="Nagy L.G."/>
            <person name="Floudas D."/>
            <person name="Copeland A."/>
            <person name="Barry K.W."/>
            <person name="Cichocki N."/>
            <person name="Veneault-Fourrey C."/>
            <person name="LaButti K."/>
            <person name="Lindquist E.A."/>
            <person name="Lipzen A."/>
            <person name="Lundell T."/>
            <person name="Morin E."/>
            <person name="Murat C."/>
            <person name="Riley R."/>
            <person name="Ohm R."/>
            <person name="Sun H."/>
            <person name="Tunlid A."/>
            <person name="Henrissat B."/>
            <person name="Grigoriev I.V."/>
            <person name="Hibbett D.S."/>
            <person name="Martin F."/>
        </authorList>
    </citation>
    <scope>NUCLEOTIDE SEQUENCE [LARGE SCALE GENOMIC DNA]</scope>
    <source>
        <strain evidence="2">LaAM-08-1</strain>
    </source>
</reference>
<evidence type="ECO:0000313" key="1">
    <source>
        <dbReference type="EMBL" id="KIK03574.1"/>
    </source>
</evidence>
<dbReference type="EMBL" id="KN838578">
    <property type="protein sequence ID" value="KIK03574.1"/>
    <property type="molecule type" value="Genomic_DNA"/>
</dbReference>
<sequence length="111" mass="12007">MSRPEALQLTFQLCPELNAEPGDRDEDTVVADIDGNGGGTLSIVAGHELPDNVNVCAPTKLNVAGPSAPAMAKITRNVARTRIRPRFGGGRWKYNARLPVMVVVRNDDMHD</sequence>
<proteinExistence type="predicted"/>
<dbReference type="Proteomes" id="UP000054477">
    <property type="component" value="Unassembled WGS sequence"/>
</dbReference>
<protein>
    <submittedName>
        <fullName evidence="1">Uncharacterized protein</fullName>
    </submittedName>
</protein>
<dbReference type="OrthoDB" id="10439032at2759"/>
<accession>A0A0C9XPT0</accession>
<dbReference type="AlphaFoldDB" id="A0A0C9XPT0"/>
<organism evidence="1 2">
    <name type="scientific">Laccaria amethystina LaAM-08-1</name>
    <dbReference type="NCBI Taxonomy" id="1095629"/>
    <lineage>
        <taxon>Eukaryota</taxon>
        <taxon>Fungi</taxon>
        <taxon>Dikarya</taxon>
        <taxon>Basidiomycota</taxon>
        <taxon>Agaricomycotina</taxon>
        <taxon>Agaricomycetes</taxon>
        <taxon>Agaricomycetidae</taxon>
        <taxon>Agaricales</taxon>
        <taxon>Agaricineae</taxon>
        <taxon>Hydnangiaceae</taxon>
        <taxon>Laccaria</taxon>
    </lineage>
</organism>
<reference evidence="1 2" key="1">
    <citation type="submission" date="2014-04" db="EMBL/GenBank/DDBJ databases">
        <authorList>
            <consortium name="DOE Joint Genome Institute"/>
            <person name="Kuo A."/>
            <person name="Kohler A."/>
            <person name="Nagy L.G."/>
            <person name="Floudas D."/>
            <person name="Copeland A."/>
            <person name="Barry K.W."/>
            <person name="Cichocki N."/>
            <person name="Veneault-Fourrey C."/>
            <person name="LaButti K."/>
            <person name="Lindquist E.A."/>
            <person name="Lipzen A."/>
            <person name="Lundell T."/>
            <person name="Morin E."/>
            <person name="Murat C."/>
            <person name="Sun H."/>
            <person name="Tunlid A."/>
            <person name="Henrissat B."/>
            <person name="Grigoriev I.V."/>
            <person name="Hibbett D.S."/>
            <person name="Martin F."/>
            <person name="Nordberg H.P."/>
            <person name="Cantor M.N."/>
            <person name="Hua S.X."/>
        </authorList>
    </citation>
    <scope>NUCLEOTIDE SEQUENCE [LARGE SCALE GENOMIC DNA]</scope>
    <source>
        <strain evidence="1 2">LaAM-08-1</strain>
    </source>
</reference>
<keyword evidence="2" id="KW-1185">Reference proteome</keyword>
<name>A0A0C9XPT0_9AGAR</name>
<evidence type="ECO:0000313" key="2">
    <source>
        <dbReference type="Proteomes" id="UP000054477"/>
    </source>
</evidence>
<dbReference type="HOGENOM" id="CLU_2158830_0_0_1"/>
<gene>
    <name evidence="1" type="ORF">K443DRAFT_131271</name>
</gene>